<evidence type="ECO:0000313" key="2">
    <source>
        <dbReference type="Proteomes" id="UP000507470"/>
    </source>
</evidence>
<name>A0A6J8B0D5_MYTCO</name>
<sequence>MKCESFRTFLWSSSPSMQNKEYLVNNRVQHGLINSGKLPSHHTKFVDGAGIGKINKEKRNKFFNSYENHIHTEYNKSTTTALLEASASYYDDKFREIDILTDARHGWRENAKDESGIFAIGEKTHTKFYLVIMLQKLKMFCLKDMNVSVPLGYIHIWMKRRLL</sequence>
<protein>
    <submittedName>
        <fullName evidence="1">Uncharacterized protein</fullName>
    </submittedName>
</protein>
<gene>
    <name evidence="1" type="ORF">MCOR_13648</name>
</gene>
<accession>A0A6J8B0D5</accession>
<keyword evidence="2" id="KW-1185">Reference proteome</keyword>
<proteinExistence type="predicted"/>
<dbReference type="EMBL" id="CACVKT020002309">
    <property type="protein sequence ID" value="CAC5377328.1"/>
    <property type="molecule type" value="Genomic_DNA"/>
</dbReference>
<dbReference type="Proteomes" id="UP000507470">
    <property type="component" value="Unassembled WGS sequence"/>
</dbReference>
<dbReference type="AlphaFoldDB" id="A0A6J8B0D5"/>
<reference evidence="1 2" key="1">
    <citation type="submission" date="2020-06" db="EMBL/GenBank/DDBJ databases">
        <authorList>
            <person name="Li R."/>
            <person name="Bekaert M."/>
        </authorList>
    </citation>
    <scope>NUCLEOTIDE SEQUENCE [LARGE SCALE GENOMIC DNA]</scope>
    <source>
        <strain evidence="2">wild</strain>
    </source>
</reference>
<organism evidence="1 2">
    <name type="scientific">Mytilus coruscus</name>
    <name type="common">Sea mussel</name>
    <dbReference type="NCBI Taxonomy" id="42192"/>
    <lineage>
        <taxon>Eukaryota</taxon>
        <taxon>Metazoa</taxon>
        <taxon>Spiralia</taxon>
        <taxon>Lophotrochozoa</taxon>
        <taxon>Mollusca</taxon>
        <taxon>Bivalvia</taxon>
        <taxon>Autobranchia</taxon>
        <taxon>Pteriomorphia</taxon>
        <taxon>Mytilida</taxon>
        <taxon>Mytiloidea</taxon>
        <taxon>Mytilidae</taxon>
        <taxon>Mytilinae</taxon>
        <taxon>Mytilus</taxon>
    </lineage>
</organism>
<evidence type="ECO:0000313" key="1">
    <source>
        <dbReference type="EMBL" id="CAC5377328.1"/>
    </source>
</evidence>